<feature type="compositionally biased region" description="Basic and acidic residues" evidence="1">
    <location>
        <begin position="316"/>
        <end position="348"/>
    </location>
</feature>
<dbReference type="PANTHER" id="PTHR34546:SF3">
    <property type="entry name" value="OS06G0153600 PROTEIN"/>
    <property type="match status" value="1"/>
</dbReference>
<gene>
    <name evidence="2" type="ORF">ACH5RR_028171</name>
</gene>
<evidence type="ECO:0000313" key="2">
    <source>
        <dbReference type="EMBL" id="KAL3508770.1"/>
    </source>
</evidence>
<dbReference type="AlphaFoldDB" id="A0ABD2YRL5"/>
<feature type="compositionally biased region" description="Basic and acidic residues" evidence="1">
    <location>
        <begin position="65"/>
        <end position="74"/>
    </location>
</feature>
<keyword evidence="3" id="KW-1185">Reference proteome</keyword>
<feature type="compositionally biased region" description="Polar residues" evidence="1">
    <location>
        <begin position="78"/>
        <end position="100"/>
    </location>
</feature>
<comment type="caution">
    <text evidence="2">The sequence shown here is derived from an EMBL/GenBank/DDBJ whole genome shotgun (WGS) entry which is preliminary data.</text>
</comment>
<feature type="compositionally biased region" description="Polar residues" evidence="1">
    <location>
        <begin position="485"/>
        <end position="501"/>
    </location>
</feature>
<sequence length="501" mass="55203">MDPEYERRLRDEVIYLHSLWHQGPPKPPHHPTPARLLHHPSNPTQFKKKESHKPRNKNGTKRIKNHSDSGKEWPCKPTSDSSPATTSEWKTSWPQPNSQTFLPSVEKKAKLAANQAQLKALKRVRGFFESRDDDDDEEEDDSEDDDDLMEKKEYSFFVGVFMEDGELREFYEKNYYNGEFSCLVCGGLGKKLASKKYKDCVALVQHSISIAKTKKRRAHRAYGQAICKVLGWDIARLPTIVSELSEKRELSSTNSGPCEVEDSGQAEAEANVGEARKDGLSAIENKEDSANGSNSGQCEDGGKGKGECQAQGHVGEVTRDDSNSLDIKEGSMHVHDPEFGEVEGDGKGKANVGEGNKDDLSALENNEDSANRSNSGQCEDRGKGECEAQENVGEGTKDKSTSLDSKEGSMDVDNSGQGEGEDKHNPLTGAEAPENLEDFIQAVPELMENKEAGLLNDGEHPKEESIVGEKKTDAFLDDLIRSDAPSWQENSGDSGNNNQTC</sequence>
<feature type="compositionally biased region" description="Basic and acidic residues" evidence="1">
    <location>
        <begin position="395"/>
        <end position="409"/>
    </location>
</feature>
<feature type="region of interest" description="Disordered" evidence="1">
    <location>
        <begin position="20"/>
        <end position="100"/>
    </location>
</feature>
<evidence type="ECO:0000313" key="3">
    <source>
        <dbReference type="Proteomes" id="UP001630127"/>
    </source>
</evidence>
<proteinExistence type="predicted"/>
<protein>
    <recommendedName>
        <fullName evidence="4">XS domain-containing protein</fullName>
    </recommendedName>
</protein>
<evidence type="ECO:0008006" key="4">
    <source>
        <dbReference type="Google" id="ProtNLM"/>
    </source>
</evidence>
<dbReference type="Proteomes" id="UP001630127">
    <property type="component" value="Unassembled WGS sequence"/>
</dbReference>
<dbReference type="EMBL" id="JBJUIK010000012">
    <property type="protein sequence ID" value="KAL3508770.1"/>
    <property type="molecule type" value="Genomic_DNA"/>
</dbReference>
<evidence type="ECO:0000256" key="1">
    <source>
        <dbReference type="SAM" id="MobiDB-lite"/>
    </source>
</evidence>
<accession>A0ABD2YRL5</accession>
<feature type="region of interest" description="Disordered" evidence="1">
    <location>
        <begin position="480"/>
        <end position="501"/>
    </location>
</feature>
<feature type="compositionally biased region" description="Basic residues" evidence="1">
    <location>
        <begin position="49"/>
        <end position="64"/>
    </location>
</feature>
<reference evidence="2 3" key="1">
    <citation type="submission" date="2024-11" db="EMBL/GenBank/DDBJ databases">
        <title>A near-complete genome assembly of Cinchona calisaya.</title>
        <authorList>
            <person name="Lian D.C."/>
            <person name="Zhao X.W."/>
            <person name="Wei L."/>
        </authorList>
    </citation>
    <scope>NUCLEOTIDE SEQUENCE [LARGE SCALE GENOMIC DNA]</scope>
    <source>
        <tissue evidence="2">Nenye</tissue>
    </source>
</reference>
<name>A0ABD2YRL5_9GENT</name>
<dbReference type="PANTHER" id="PTHR34546">
    <property type="entry name" value="OS06G0153600 PROTEIN"/>
    <property type="match status" value="1"/>
</dbReference>
<feature type="region of interest" description="Disordered" evidence="1">
    <location>
        <begin position="284"/>
        <end position="438"/>
    </location>
</feature>
<organism evidence="2 3">
    <name type="scientific">Cinchona calisaya</name>
    <dbReference type="NCBI Taxonomy" id="153742"/>
    <lineage>
        <taxon>Eukaryota</taxon>
        <taxon>Viridiplantae</taxon>
        <taxon>Streptophyta</taxon>
        <taxon>Embryophyta</taxon>
        <taxon>Tracheophyta</taxon>
        <taxon>Spermatophyta</taxon>
        <taxon>Magnoliopsida</taxon>
        <taxon>eudicotyledons</taxon>
        <taxon>Gunneridae</taxon>
        <taxon>Pentapetalae</taxon>
        <taxon>asterids</taxon>
        <taxon>lamiids</taxon>
        <taxon>Gentianales</taxon>
        <taxon>Rubiaceae</taxon>
        <taxon>Cinchonoideae</taxon>
        <taxon>Cinchoneae</taxon>
        <taxon>Cinchona</taxon>
    </lineage>
</organism>